<evidence type="ECO:0000256" key="2">
    <source>
        <dbReference type="SAM" id="MobiDB-lite"/>
    </source>
</evidence>
<organism evidence="4 5">
    <name type="scientific">Durusdinium trenchii</name>
    <dbReference type="NCBI Taxonomy" id="1381693"/>
    <lineage>
        <taxon>Eukaryota</taxon>
        <taxon>Sar</taxon>
        <taxon>Alveolata</taxon>
        <taxon>Dinophyceae</taxon>
        <taxon>Suessiales</taxon>
        <taxon>Symbiodiniaceae</taxon>
        <taxon>Durusdinium</taxon>
    </lineage>
</organism>
<accession>A0ABP0SJ56</accession>
<dbReference type="Proteomes" id="UP001642484">
    <property type="component" value="Unassembled WGS sequence"/>
</dbReference>
<gene>
    <name evidence="4" type="ORF">CCMP2556_LOCUS52115</name>
</gene>
<protein>
    <submittedName>
        <fullName evidence="4">Uncharacterized protein</fullName>
    </submittedName>
</protein>
<evidence type="ECO:0000256" key="3">
    <source>
        <dbReference type="SAM" id="Phobius"/>
    </source>
</evidence>
<keyword evidence="3" id="KW-0472">Membrane</keyword>
<evidence type="ECO:0000256" key="1">
    <source>
        <dbReference type="SAM" id="Coils"/>
    </source>
</evidence>
<keyword evidence="3" id="KW-1133">Transmembrane helix</keyword>
<evidence type="ECO:0000313" key="4">
    <source>
        <dbReference type="EMBL" id="CAK9112437.1"/>
    </source>
</evidence>
<feature type="transmembrane region" description="Helical" evidence="3">
    <location>
        <begin position="533"/>
        <end position="553"/>
    </location>
</feature>
<feature type="coiled-coil region" evidence="1">
    <location>
        <begin position="591"/>
        <end position="618"/>
    </location>
</feature>
<dbReference type="EMBL" id="CAXAMN010027706">
    <property type="protein sequence ID" value="CAK9112437.1"/>
    <property type="molecule type" value="Genomic_DNA"/>
</dbReference>
<feature type="region of interest" description="Disordered" evidence="2">
    <location>
        <begin position="456"/>
        <end position="484"/>
    </location>
</feature>
<reference evidence="4 5" key="1">
    <citation type="submission" date="2024-02" db="EMBL/GenBank/DDBJ databases">
        <authorList>
            <person name="Chen Y."/>
            <person name="Shah S."/>
            <person name="Dougan E. K."/>
            <person name="Thang M."/>
            <person name="Chan C."/>
        </authorList>
    </citation>
    <scope>NUCLEOTIDE SEQUENCE [LARGE SCALE GENOMIC DNA]</scope>
</reference>
<proteinExistence type="predicted"/>
<sequence>MPPTPVHLDPVTSEAYKAPTAPETFQQQRLRLDKQETLSFGPQRARHHVERTPYDKPAAESSEIVFEVQDLDSDSLPKGWTFNKNNHTFELKHKLADFWEITGGCLIRHHVRPRSKKFVPSDIADLPIPLENLDDVRVTVFREPGCDSSSVTDHFKTENMFCARTPRRRPRDVLPNGSDVLSISSMLKWHGWSADVATAFLQGMPQTRQLWLRLPNDCLQILGCGPETRVALIKPVYGQLDAPRRWWQEATRRLTGELDPCLFALHHTLEDGTTVPCGLIALRVDDMLGAGDRSCPTYVAAERRLKEVFDFRSWQEDSETMEYCGVLHDRKDFCWTLSQRHFLQKVKPVTIHRGRSQEDLMTEPDRAQLRALLGSLQWPSVQSQPHLQASCSLISGQQRSGKLKAIMEANALLKFAKEHADVSLKYEPFQSIHSYSDLTKLRLVIMFDASHAAREDHSSQESYEMDEHEQLENTNKNSERPWPSSSILKTPTAMIYFTQIKAVTAEFLGVHTPPNPEEVCLPDDDPMLEDWSALTYLSIFILLTILIVSYLSYKFGRMVERRRQVKDLDVKLRVAHGRNQRHFDAALDEQNLALDHRMSQLENDLVKAAEEHATTRRSHNEMMAQWQIEQQEAEYIDQAFQQCQALLSRCYRELQDHFDDECPIEMGAYVAPFGHTWHTTRECHGLKQAHRVDHRPCCHFCTPTPRTPFRVNGLSGTTLWEDMESWRRQWGYRSYEEWMVD</sequence>
<comment type="caution">
    <text evidence="4">The sequence shown here is derived from an EMBL/GenBank/DDBJ whole genome shotgun (WGS) entry which is preliminary data.</text>
</comment>
<evidence type="ECO:0000313" key="5">
    <source>
        <dbReference type="Proteomes" id="UP001642484"/>
    </source>
</evidence>
<feature type="region of interest" description="Disordered" evidence="2">
    <location>
        <begin position="1"/>
        <end position="26"/>
    </location>
</feature>
<keyword evidence="5" id="KW-1185">Reference proteome</keyword>
<name>A0ABP0SJ56_9DINO</name>
<keyword evidence="3" id="KW-0812">Transmembrane</keyword>
<keyword evidence="1" id="KW-0175">Coiled coil</keyword>